<reference evidence="4 5" key="1">
    <citation type="submission" date="2024-06" db="EMBL/GenBank/DDBJ databases">
        <title>Genomic Encyclopedia of Type Strains, Phase IV (KMG-IV): sequencing the most valuable type-strain genomes for metagenomic binning, comparative biology and taxonomic classification.</title>
        <authorList>
            <person name="Goeker M."/>
        </authorList>
    </citation>
    <scope>NUCLEOTIDE SEQUENCE [LARGE SCALE GENOMIC DNA]</scope>
    <source>
        <strain evidence="4 5">DSM 26128</strain>
    </source>
</reference>
<dbReference type="Gene3D" id="3.60.21.10">
    <property type="match status" value="1"/>
</dbReference>
<keyword evidence="5" id="KW-1185">Reference proteome</keyword>
<dbReference type="EC" id="3.1.4.-" evidence="2"/>
<name>A0ABV2GCH6_9BACL</name>
<dbReference type="EMBL" id="JBEPLW010000014">
    <property type="protein sequence ID" value="MET3575990.1"/>
    <property type="molecule type" value="Genomic_DNA"/>
</dbReference>
<evidence type="ECO:0000256" key="1">
    <source>
        <dbReference type="ARBA" id="ARBA00008950"/>
    </source>
</evidence>
<comment type="cofactor">
    <cofactor evidence="2">
        <name>a divalent metal cation</name>
        <dbReference type="ChEBI" id="CHEBI:60240"/>
    </cofactor>
</comment>
<dbReference type="Pfam" id="PF12850">
    <property type="entry name" value="Metallophos_2"/>
    <property type="match status" value="1"/>
</dbReference>
<comment type="caution">
    <text evidence="4">The sequence shown here is derived from an EMBL/GenBank/DDBJ whole genome shotgun (WGS) entry which is preliminary data.</text>
</comment>
<protein>
    <recommendedName>
        <fullName evidence="2">Phosphoesterase</fullName>
        <ecNumber evidence="2">3.1.4.-</ecNumber>
    </recommendedName>
</protein>
<dbReference type="InterPro" id="IPR000979">
    <property type="entry name" value="Phosphodiesterase_MJ0936/Vps29"/>
</dbReference>
<gene>
    <name evidence="4" type="ORF">ABID49_001897</name>
</gene>
<accession>A0ABV2GCH6</accession>
<dbReference type="SUPFAM" id="SSF56300">
    <property type="entry name" value="Metallo-dependent phosphatases"/>
    <property type="match status" value="1"/>
</dbReference>
<dbReference type="NCBIfam" id="TIGR00040">
    <property type="entry name" value="yfcE"/>
    <property type="match status" value="1"/>
</dbReference>
<dbReference type="Proteomes" id="UP001549099">
    <property type="component" value="Unassembled WGS sequence"/>
</dbReference>
<evidence type="ECO:0000256" key="2">
    <source>
        <dbReference type="RuleBase" id="RU362039"/>
    </source>
</evidence>
<evidence type="ECO:0000313" key="5">
    <source>
        <dbReference type="Proteomes" id="UP001549099"/>
    </source>
</evidence>
<evidence type="ECO:0000313" key="4">
    <source>
        <dbReference type="EMBL" id="MET3575990.1"/>
    </source>
</evidence>
<dbReference type="InterPro" id="IPR029052">
    <property type="entry name" value="Metallo-depent_PP-like"/>
</dbReference>
<keyword evidence="2" id="KW-0479">Metal-binding</keyword>
<feature type="domain" description="Calcineurin-like phosphoesterase" evidence="3">
    <location>
        <begin position="1"/>
        <end position="152"/>
    </location>
</feature>
<dbReference type="RefSeq" id="WP_354197631.1">
    <property type="nucleotide sequence ID" value="NZ_JBEPLW010000014.1"/>
</dbReference>
<evidence type="ECO:0000259" key="3">
    <source>
        <dbReference type="Pfam" id="PF12850"/>
    </source>
</evidence>
<organism evidence="4 5">
    <name type="scientific">Bhargavaea ullalensis</name>
    <dbReference type="NCBI Taxonomy" id="1265685"/>
    <lineage>
        <taxon>Bacteria</taxon>
        <taxon>Bacillati</taxon>
        <taxon>Bacillota</taxon>
        <taxon>Bacilli</taxon>
        <taxon>Bacillales</taxon>
        <taxon>Caryophanaceae</taxon>
        <taxon>Bhargavaea</taxon>
    </lineage>
</organism>
<sequence>MKVILLGDTHMPRMAKQLPPRLTEELRDADRILHTGDWQTADVAEELQNYAPVEGVAGNVDPPELLERFGKKKTITIDGIRIGLVHGDGKGKNTPQRALDAFRPDLPNFIVFGHSHIPLIEERNGVLLFNPGSPTDKRRQPRFSFGVLETADADPIPRHIFFDSEA</sequence>
<dbReference type="InterPro" id="IPR024654">
    <property type="entry name" value="Calcineurin-like_PHP_lpxH"/>
</dbReference>
<dbReference type="PANTHER" id="PTHR11124">
    <property type="entry name" value="VACUOLAR SORTING PROTEIN VPS29"/>
    <property type="match status" value="1"/>
</dbReference>
<proteinExistence type="inferred from homology"/>
<comment type="similarity">
    <text evidence="1 2">Belongs to the metallophosphoesterase superfamily. YfcE family.</text>
</comment>